<proteinExistence type="predicted"/>
<dbReference type="Gene3D" id="3.40.640.10">
    <property type="entry name" value="Type I PLP-dependent aspartate aminotransferase-like (Major domain)"/>
    <property type="match status" value="1"/>
</dbReference>
<dbReference type="InterPro" id="IPR009651">
    <property type="entry name" value="Met_g_lyase_put"/>
</dbReference>
<dbReference type="KEGG" id="slp:Slip_1081"/>
<dbReference type="HOGENOM" id="CLU_037803_3_0_9"/>
<dbReference type="STRING" id="643648.Slip_1081"/>
<accession>D7CMC4</accession>
<dbReference type="AlphaFoldDB" id="D7CMC4"/>
<dbReference type="Gene3D" id="3.90.1150.60">
    <property type="entry name" value="Methioning gamme-lyase, C-terminal domain"/>
    <property type="match status" value="1"/>
</dbReference>
<dbReference type="SUPFAM" id="SSF53383">
    <property type="entry name" value="PLP-dependent transferases"/>
    <property type="match status" value="1"/>
</dbReference>
<dbReference type="OrthoDB" id="9764766at2"/>
<gene>
    <name evidence="1" type="ordered locus">Slip_1081</name>
</gene>
<dbReference type="EMBL" id="CP002048">
    <property type="protein sequence ID" value="ADI01859.1"/>
    <property type="molecule type" value="Genomic_DNA"/>
</dbReference>
<dbReference type="eggNOG" id="COG4100">
    <property type="taxonomic scope" value="Bacteria"/>
</dbReference>
<keyword evidence="2" id="KW-1185">Reference proteome</keyword>
<dbReference type="PANTHER" id="PTHR46658">
    <property type="entry name" value="CYS OR MET METABOLISM PYRIDOXAL-PHOSPHATE-DEPENDENT ENZYME"/>
    <property type="match status" value="1"/>
</dbReference>
<name>D7CMC4_SYNLT</name>
<protein>
    <submittedName>
        <fullName evidence="1">Aluminum resistance family protein</fullName>
    </submittedName>
</protein>
<sequence length="408" mass="44623">MRDGKHELVIEAEKKVREVFDRIEETAFVNQARVLEAFQRARVREHHFHSSTGYGYNDTGREVLESIYAAVFGGEGALVRSQIISGTHALSLCLFALLRPGDELVSACGRPYDTLVRVIGAKGQTRFSLVERGINYREVALTPEGKIDVEALGKALTSKTRVVLIQRSRGYSWRPALSTEDIRRTVRAVKDVAPHAVCLVDNCYGEFTDPLEPSHVGADLTVGSLIKNPGGGLAPGGGYVVGREELIEQVAAQLTAPGLGKEVGPSMWDKRLVYQGLFIAPHVVGEALKGAVLAAYIMEALGYEVSPRWDEPRGDIVQAIKLDSPEKVRAFCQAVQASSPVDSDVRLEYSVMPAYEDEIVMAAGTFVQGSSIELSCDGPRRSPFVAYLQGGLTYQHVRYALLRIMSVM</sequence>
<dbReference type="PANTHER" id="PTHR46658:SF1">
    <property type="entry name" value="CYS OR MET METABOLISM PYRIDOXAL-PHOSPHATE-DEPENDENT ENZYME"/>
    <property type="match status" value="1"/>
</dbReference>
<reference evidence="1 2" key="2">
    <citation type="journal article" date="2010" name="Stand. Genomic Sci.">
        <title>Complete genome sequence of Syntrophothermus lipocalidus type strain (TGB-C1).</title>
        <authorList>
            <person name="Djao O.D."/>
            <person name="Zhang X."/>
            <person name="Lucas S."/>
            <person name="Lapidus A."/>
            <person name="Del Rio T.G."/>
            <person name="Nolan M."/>
            <person name="Tice H."/>
            <person name="Cheng J.F."/>
            <person name="Han C."/>
            <person name="Tapia R."/>
            <person name="Goodwin L."/>
            <person name="Pitluck S."/>
            <person name="Liolios K."/>
            <person name="Ivanova N."/>
            <person name="Mavromatis K."/>
            <person name="Mikhailova N."/>
            <person name="Ovchinnikova G."/>
            <person name="Pati A."/>
            <person name="Brambilla E."/>
            <person name="Chen A."/>
            <person name="Palaniappan K."/>
            <person name="Land M."/>
            <person name="Hauser L."/>
            <person name="Chang Y.J."/>
            <person name="Jeffries C.D."/>
            <person name="Rohde M."/>
            <person name="Sikorski J."/>
            <person name="Spring S."/>
            <person name="Goker M."/>
            <person name="Detter J.C."/>
            <person name="Woyke T."/>
            <person name="Bristow J."/>
            <person name="Eisen J.A."/>
            <person name="Markowitz V."/>
            <person name="Hugenholtz P."/>
            <person name="Kyrpides N.C."/>
            <person name="Klenk H.P."/>
        </authorList>
    </citation>
    <scope>NUCLEOTIDE SEQUENCE [LARGE SCALE GENOMIC DNA]</scope>
    <source>
        <strain evidence="2">DSM 12680 / TGB-C1</strain>
    </source>
</reference>
<evidence type="ECO:0000313" key="2">
    <source>
        <dbReference type="Proteomes" id="UP000000378"/>
    </source>
</evidence>
<dbReference type="InterPro" id="IPR015424">
    <property type="entry name" value="PyrdxlP-dep_Trfase"/>
</dbReference>
<dbReference type="Proteomes" id="UP000000378">
    <property type="component" value="Chromosome"/>
</dbReference>
<reference evidence="2" key="1">
    <citation type="journal article" date="2010" name="Stand. Genomic Sci.">
        <title>Complete genome sequence of Syntrophothermus lipocalidus type strain (TGB-C1T).</title>
        <authorList>
            <consortium name="US DOE Joint Genome Institute (JGI-PGF)"/>
            <person name="Djao O."/>
            <person name="Zhang X."/>
            <person name="Lucas S."/>
            <person name="Lapidus A."/>
            <person name="Glavina Del Rio T."/>
            <person name="Nolan M."/>
            <person name="Tice H."/>
            <person name="Cheng J."/>
            <person name="Han C."/>
            <person name="Tapia R."/>
            <person name="Goodwin L."/>
            <person name="Pitluck S."/>
            <person name="Liolios K."/>
            <person name="Ivanova N."/>
            <person name="Mavromatis K."/>
            <person name="Mikhailova N."/>
            <person name="Ovchinnikova G."/>
            <person name="Pati A."/>
            <person name="Brambilla E."/>
            <person name="Chen A."/>
            <person name="Palaniappan K."/>
            <person name="Land M."/>
            <person name="Hauser L."/>
            <person name="Chang Y."/>
            <person name="Jeffries C."/>
            <person name="Rohde M."/>
            <person name="Sikorski J."/>
            <person name="Spring S."/>
            <person name="Goker M."/>
            <person name="Detter J."/>
            <person name="Woyke T."/>
            <person name="Bristow J."/>
            <person name="Eisen J."/>
            <person name="Markowitz V."/>
            <person name="Hugenholtz P."/>
            <person name="Kyrpides N."/>
            <person name="Klenk H."/>
        </authorList>
    </citation>
    <scope>NUCLEOTIDE SEQUENCE [LARGE SCALE GENOMIC DNA]</scope>
    <source>
        <strain evidence="2">DSM 12680 / TGB-C1</strain>
    </source>
</reference>
<organism evidence="1 2">
    <name type="scientific">Syntrophothermus lipocalidus (strain DSM 12680 / TGB-C1)</name>
    <dbReference type="NCBI Taxonomy" id="643648"/>
    <lineage>
        <taxon>Bacteria</taxon>
        <taxon>Bacillati</taxon>
        <taxon>Bacillota</taxon>
        <taxon>Clostridia</taxon>
        <taxon>Eubacteriales</taxon>
        <taxon>Syntrophomonadaceae</taxon>
        <taxon>Syntrophothermus</taxon>
    </lineage>
</organism>
<dbReference type="Pfam" id="PF06838">
    <property type="entry name" value="Met_gamma_lyase"/>
    <property type="match status" value="1"/>
</dbReference>
<dbReference type="RefSeq" id="WP_013175261.1">
    <property type="nucleotide sequence ID" value="NC_014220.1"/>
</dbReference>
<evidence type="ECO:0000313" key="1">
    <source>
        <dbReference type="EMBL" id="ADI01859.1"/>
    </source>
</evidence>
<dbReference type="InterPro" id="IPR015421">
    <property type="entry name" value="PyrdxlP-dep_Trfase_major"/>
</dbReference>